<gene>
    <name evidence="1" type="ORF">LTR77_000440</name>
</gene>
<dbReference type="RefSeq" id="XP_064663940.1">
    <property type="nucleotide sequence ID" value="XM_064797706.1"/>
</dbReference>
<accession>A0AAV9PR59</accession>
<dbReference type="Proteomes" id="UP001337655">
    <property type="component" value="Unassembled WGS sequence"/>
</dbReference>
<proteinExistence type="predicted"/>
<dbReference type="AlphaFoldDB" id="A0AAV9PR59"/>
<organism evidence="1 2">
    <name type="scientific">Saxophila tyrrhenica</name>
    <dbReference type="NCBI Taxonomy" id="1690608"/>
    <lineage>
        <taxon>Eukaryota</taxon>
        <taxon>Fungi</taxon>
        <taxon>Dikarya</taxon>
        <taxon>Ascomycota</taxon>
        <taxon>Pezizomycotina</taxon>
        <taxon>Dothideomycetes</taxon>
        <taxon>Dothideomycetidae</taxon>
        <taxon>Mycosphaerellales</taxon>
        <taxon>Extremaceae</taxon>
        <taxon>Saxophila</taxon>
    </lineage>
</organism>
<keyword evidence="2" id="KW-1185">Reference proteome</keyword>
<dbReference type="EMBL" id="JAVRRT010000001">
    <property type="protein sequence ID" value="KAK5175302.1"/>
    <property type="molecule type" value="Genomic_DNA"/>
</dbReference>
<dbReference type="GeneID" id="89921790"/>
<evidence type="ECO:0000313" key="1">
    <source>
        <dbReference type="EMBL" id="KAK5175302.1"/>
    </source>
</evidence>
<name>A0AAV9PR59_9PEZI</name>
<reference evidence="1 2" key="1">
    <citation type="submission" date="2023-08" db="EMBL/GenBank/DDBJ databases">
        <title>Black Yeasts Isolated from many extreme environments.</title>
        <authorList>
            <person name="Coleine C."/>
            <person name="Stajich J.E."/>
            <person name="Selbmann L."/>
        </authorList>
    </citation>
    <scope>NUCLEOTIDE SEQUENCE [LARGE SCALE GENOMIC DNA]</scope>
    <source>
        <strain evidence="1 2">CCFEE 5935</strain>
    </source>
</reference>
<evidence type="ECO:0000313" key="2">
    <source>
        <dbReference type="Proteomes" id="UP001337655"/>
    </source>
</evidence>
<comment type="caution">
    <text evidence="1">The sequence shown here is derived from an EMBL/GenBank/DDBJ whole genome shotgun (WGS) entry which is preliminary data.</text>
</comment>
<sequence>MSANHTPRSSFTEQRPPQRTTFFDLPSEIRIEIYKLVFANMEPRPLRIEHRPKYGWALYNGLNYHYLFSPATSLLQTSKRFYLDAVPTLHRLCRHGPTLVIGVGQKSFYEKDIRWELLRQGRSLQLSRVRDALPPILRGARQRLTLEVVVPHDPGEQVLTIAFLKWMRAVVNTAPSHPVYGDSDSRPRVRELRVIFHTHGRAHSPAPGVGIYDVFRGWRCCNVEAEVVRKGVWPDDGAWTTQWMTPQGPTQKQSCKSVMMSAPAEGGADMERSEEEAWRDSEAARVQATEKWAWRAAVASFMLEPVKLSDMLRWAQG</sequence>
<protein>
    <submittedName>
        <fullName evidence="1">Uncharacterized protein</fullName>
    </submittedName>
</protein>